<sequence length="378" mass="42142">MIRHLSSESRQYIGSPSLAVLPDGSYVASHDVFGPGTEEMDSGKTLIYESSDCGETWEEIAVVRSAFWSNLFVHEGCLYLMGTTHHHGLVVIRRSDDGGHTWSIPATPETGLLTPYGQFHTAPVPMLIHRGRIWRSIEDATASTSWGVRYNPMIMSAPLGADLLRQDSWSFSQIFRQESDWLKGSFGGWLEGNVLALPDGRIANLLRVDIDQGGVAALVTLGSDGKSLRFDPDRDFVDFPGGATKFTVRKDPVTGSYWGLVNAVPSHHAKDLPRHTFIRNTLSLLYSEDGRQWELRSTVLYHPEAKRHGFQYVDWLFEGEDILAVSRTAWDDASGGAPNQHDANFLTFHRIRDFRSLNPENDSEIFSTNGDSSKSICI</sequence>
<accession>A0A7X1E761</accession>
<dbReference type="SUPFAM" id="SSF50939">
    <property type="entry name" value="Sialidases"/>
    <property type="match status" value="1"/>
</dbReference>
<organism evidence="1 2">
    <name type="scientific">Puniceicoccus vermicola</name>
    <dbReference type="NCBI Taxonomy" id="388746"/>
    <lineage>
        <taxon>Bacteria</taxon>
        <taxon>Pseudomonadati</taxon>
        <taxon>Verrucomicrobiota</taxon>
        <taxon>Opitutia</taxon>
        <taxon>Puniceicoccales</taxon>
        <taxon>Puniceicoccaceae</taxon>
        <taxon>Puniceicoccus</taxon>
    </lineage>
</organism>
<reference evidence="1 2" key="1">
    <citation type="submission" date="2020-07" db="EMBL/GenBank/DDBJ databases">
        <authorList>
            <person name="Feng X."/>
        </authorList>
    </citation>
    <scope>NUCLEOTIDE SEQUENCE [LARGE SCALE GENOMIC DNA]</scope>
    <source>
        <strain evidence="1 2">JCM14086</strain>
    </source>
</reference>
<dbReference type="InterPro" id="IPR036278">
    <property type="entry name" value="Sialidase_sf"/>
</dbReference>
<dbReference type="Gene3D" id="2.120.10.10">
    <property type="match status" value="1"/>
</dbReference>
<evidence type="ECO:0000313" key="2">
    <source>
        <dbReference type="Proteomes" id="UP000525652"/>
    </source>
</evidence>
<dbReference type="AlphaFoldDB" id="A0A7X1E761"/>
<proteinExistence type="predicted"/>
<comment type="caution">
    <text evidence="1">The sequence shown here is derived from an EMBL/GenBank/DDBJ whole genome shotgun (WGS) entry which is preliminary data.</text>
</comment>
<protein>
    <submittedName>
        <fullName evidence="1">Exo-alpha-sialidase</fullName>
    </submittedName>
</protein>
<dbReference type="EMBL" id="JACHVA010000126">
    <property type="protein sequence ID" value="MBC2603382.1"/>
    <property type="molecule type" value="Genomic_DNA"/>
</dbReference>
<keyword evidence="2" id="KW-1185">Reference proteome</keyword>
<name>A0A7X1E761_9BACT</name>
<dbReference type="Proteomes" id="UP000525652">
    <property type="component" value="Unassembled WGS sequence"/>
</dbReference>
<dbReference type="CDD" id="cd15482">
    <property type="entry name" value="Sialidase_non-viral"/>
    <property type="match status" value="1"/>
</dbReference>
<gene>
    <name evidence="1" type="ORF">H5P30_16485</name>
</gene>
<evidence type="ECO:0000313" key="1">
    <source>
        <dbReference type="EMBL" id="MBC2603382.1"/>
    </source>
</evidence>
<dbReference type="RefSeq" id="WP_354587747.1">
    <property type="nucleotide sequence ID" value="NZ_JBEPNX010000001.1"/>
</dbReference>